<feature type="region of interest" description="Disordered" evidence="1">
    <location>
        <begin position="1"/>
        <end position="42"/>
    </location>
</feature>
<sequence length="520" mass="57743">MTADRNDVGPGLRQGRRDAAADAAAGPRHHRHLPGEGEHPARISHRFLPYPDLASGRPLFQTLRPGPPPAFTPAPSPKDACASLRGARRTAPGRWRTRQRVWQRSRTLRRSLVAPVLVLLLSSGAWAAPPRARIEFWTISLQPFFTGYIQGLIAAYERVHPDVAIRWIDLPPQTIEQKLLAAIAGGVSPEVVNLNTEGTLRLAEAHALVDMDDAVPPASRERYFPNIWSSTRNGGKAYGIPWYVVPNVLAYNRELFRRAGLDPARPPASEEAFIQAATTIKTRTGVYGFMPNIDGIRFLRIFQEDGLSILAPDRSRAAFNSPAHVQVLTRYVALFKRDLFPTDTLQRGYLGATERYAAGQLAMLTTGPQFLLRVRADSPDVYRDTAVAPYPLGRGRVLDLPTMELDVPLASRHRREAVEFALYVTDDANQLAFCHQVVVFPSTRAAAADPYFTRAGQSPEDRARAIAAGELGTARDLTVVVPHSDELYRAFREAVEQAFYGRMTPQQALDWAVKEWNARL</sequence>
<organism evidence="2 3">
    <name type="scientific">Candidatus Segetimicrobium genomatis</name>
    <dbReference type="NCBI Taxonomy" id="2569760"/>
    <lineage>
        <taxon>Bacteria</taxon>
        <taxon>Bacillati</taxon>
        <taxon>Candidatus Sysuimicrobiota</taxon>
        <taxon>Candidatus Sysuimicrobiia</taxon>
        <taxon>Candidatus Sysuimicrobiales</taxon>
        <taxon>Candidatus Segetimicrobiaceae</taxon>
        <taxon>Candidatus Segetimicrobium</taxon>
    </lineage>
</organism>
<dbReference type="AlphaFoldDB" id="A0A537JFU4"/>
<dbReference type="InterPro" id="IPR050490">
    <property type="entry name" value="Bact_solute-bd_prot1"/>
</dbReference>
<dbReference type="Gene3D" id="3.40.190.10">
    <property type="entry name" value="Periplasmic binding protein-like II"/>
    <property type="match status" value="1"/>
</dbReference>
<name>A0A537JFU4_9BACT</name>
<reference evidence="2 3" key="1">
    <citation type="journal article" date="2019" name="Nat. Microbiol.">
        <title>Mediterranean grassland soil C-N compound turnover is dependent on rainfall and depth, and is mediated by genomically divergent microorganisms.</title>
        <authorList>
            <person name="Diamond S."/>
            <person name="Andeer P.F."/>
            <person name="Li Z."/>
            <person name="Crits-Christoph A."/>
            <person name="Burstein D."/>
            <person name="Anantharaman K."/>
            <person name="Lane K.R."/>
            <person name="Thomas B.C."/>
            <person name="Pan C."/>
            <person name="Northen T.R."/>
            <person name="Banfield J.F."/>
        </authorList>
    </citation>
    <scope>NUCLEOTIDE SEQUENCE [LARGE SCALE GENOMIC DNA]</scope>
    <source>
        <strain evidence="2">NP_6</strain>
    </source>
</reference>
<dbReference type="EMBL" id="VBAN01000184">
    <property type="protein sequence ID" value="TMI81976.1"/>
    <property type="molecule type" value="Genomic_DNA"/>
</dbReference>
<evidence type="ECO:0000256" key="1">
    <source>
        <dbReference type="SAM" id="MobiDB-lite"/>
    </source>
</evidence>
<dbReference type="PANTHER" id="PTHR43649:SF12">
    <property type="entry name" value="DIACETYLCHITOBIOSE BINDING PROTEIN DASA"/>
    <property type="match status" value="1"/>
</dbReference>
<gene>
    <name evidence="2" type="ORF">E6H03_06280</name>
</gene>
<comment type="caution">
    <text evidence="2">The sequence shown here is derived from an EMBL/GenBank/DDBJ whole genome shotgun (WGS) entry which is preliminary data.</text>
</comment>
<protein>
    <submittedName>
        <fullName evidence="2">Sugar ABC transporter substrate-binding protein</fullName>
    </submittedName>
</protein>
<dbReference type="Pfam" id="PF01547">
    <property type="entry name" value="SBP_bac_1"/>
    <property type="match status" value="1"/>
</dbReference>
<dbReference type="InterPro" id="IPR006059">
    <property type="entry name" value="SBP"/>
</dbReference>
<evidence type="ECO:0000313" key="2">
    <source>
        <dbReference type="EMBL" id="TMI81976.1"/>
    </source>
</evidence>
<evidence type="ECO:0000313" key="3">
    <source>
        <dbReference type="Proteomes" id="UP000318093"/>
    </source>
</evidence>
<dbReference type="Proteomes" id="UP000318093">
    <property type="component" value="Unassembled WGS sequence"/>
</dbReference>
<dbReference type="PANTHER" id="PTHR43649">
    <property type="entry name" value="ARABINOSE-BINDING PROTEIN-RELATED"/>
    <property type="match status" value="1"/>
</dbReference>
<dbReference type="CDD" id="cd13585">
    <property type="entry name" value="PBP2_TMBP_like"/>
    <property type="match status" value="1"/>
</dbReference>
<proteinExistence type="predicted"/>
<dbReference type="SUPFAM" id="SSF53850">
    <property type="entry name" value="Periplasmic binding protein-like II"/>
    <property type="match status" value="1"/>
</dbReference>
<accession>A0A537JFU4</accession>